<sequence>MSFISYAQNGEDVLLWRALQHVENGFYIDVGANDPEQHSVTKAFYQRGWHGINIEPLPSFRAAFLAERPRDLTLTVAAGAAEGQITLFDVPDVNGWASTDAAVAAAHQAEGYAVVEQTVPLRTLAAICREHVRGPVHFLKIDVEGFEGEVLRGMDWSVCRPWIVVVEATLPNSRVSNHASWEQLVAGHGYTFRYFDGLNRYYVADEHAELGEQLTVQANVFDDYISHHLDKAWRQAEAAGQRVAEQQAEAQAEAAQAAQRAADLEGALQDARRQTRLAVDEAAQLQAELHQTEQRALDFEAELHRSAAWAGGLEQKLLAMQASSSWRLTAPLRLLCRRGEGSLLSLARRRARGAVRRAARWLSSRQALRRLLLPLLARFPATQARVLRALAAAKGGGGLVQHAPDLPYQLRELPLSARQVLADLRRAHQPTEH</sequence>
<keyword evidence="4" id="KW-1185">Reference proteome</keyword>
<protein>
    <submittedName>
        <fullName evidence="3">Methyltransferase, FkbM family</fullName>
    </submittedName>
</protein>
<dbReference type="OrthoDB" id="9810122at2"/>
<dbReference type="PANTHER" id="PTHR34203">
    <property type="entry name" value="METHYLTRANSFERASE, FKBM FAMILY PROTEIN"/>
    <property type="match status" value="1"/>
</dbReference>
<dbReference type="GO" id="GO:0032259">
    <property type="term" value="P:methylation"/>
    <property type="evidence" value="ECO:0007669"/>
    <property type="project" value="UniProtKB-KW"/>
</dbReference>
<accession>A0A1I4I313</accession>
<dbReference type="STRING" id="758825.SAMN02982985_00433"/>
<dbReference type="NCBIfam" id="TIGR01444">
    <property type="entry name" value="fkbM_fam"/>
    <property type="match status" value="1"/>
</dbReference>
<evidence type="ECO:0000313" key="3">
    <source>
        <dbReference type="EMBL" id="SFL48818.1"/>
    </source>
</evidence>
<evidence type="ECO:0000259" key="2">
    <source>
        <dbReference type="Pfam" id="PF05050"/>
    </source>
</evidence>
<dbReference type="AlphaFoldDB" id="A0A1I4I313"/>
<keyword evidence="3" id="KW-0808">Transferase</keyword>
<reference evidence="3 4" key="1">
    <citation type="submission" date="2016-10" db="EMBL/GenBank/DDBJ databases">
        <authorList>
            <person name="de Groot N.N."/>
        </authorList>
    </citation>
    <scope>NUCLEOTIDE SEQUENCE [LARGE SCALE GENOMIC DNA]</scope>
    <source>
        <strain evidence="3 4">ATCC 43154</strain>
    </source>
</reference>
<organism evidence="3 4">
    <name type="scientific">Rugamonas rubra</name>
    <dbReference type="NCBI Taxonomy" id="758825"/>
    <lineage>
        <taxon>Bacteria</taxon>
        <taxon>Pseudomonadati</taxon>
        <taxon>Pseudomonadota</taxon>
        <taxon>Betaproteobacteria</taxon>
        <taxon>Burkholderiales</taxon>
        <taxon>Oxalobacteraceae</taxon>
        <taxon>Telluria group</taxon>
        <taxon>Rugamonas</taxon>
    </lineage>
</organism>
<gene>
    <name evidence="3" type="ORF">SAMN02982985_00433</name>
</gene>
<dbReference type="InterPro" id="IPR052514">
    <property type="entry name" value="SAM-dependent_MTase"/>
</dbReference>
<dbReference type="PANTHER" id="PTHR34203:SF15">
    <property type="entry name" value="SLL1173 PROTEIN"/>
    <property type="match status" value="1"/>
</dbReference>
<dbReference type="RefSeq" id="WP_093382975.1">
    <property type="nucleotide sequence ID" value="NZ_FOTW01000004.1"/>
</dbReference>
<dbReference type="InterPro" id="IPR006342">
    <property type="entry name" value="FkbM_mtfrase"/>
</dbReference>
<evidence type="ECO:0000256" key="1">
    <source>
        <dbReference type="SAM" id="Coils"/>
    </source>
</evidence>
<feature type="coiled-coil region" evidence="1">
    <location>
        <begin position="247"/>
        <end position="302"/>
    </location>
</feature>
<dbReference type="SUPFAM" id="SSF53335">
    <property type="entry name" value="S-adenosyl-L-methionine-dependent methyltransferases"/>
    <property type="match status" value="1"/>
</dbReference>
<keyword evidence="3" id="KW-0489">Methyltransferase</keyword>
<name>A0A1I4I313_9BURK</name>
<dbReference type="Pfam" id="PF05050">
    <property type="entry name" value="Methyltransf_21"/>
    <property type="match status" value="1"/>
</dbReference>
<keyword evidence="1" id="KW-0175">Coiled coil</keyword>
<evidence type="ECO:0000313" key="4">
    <source>
        <dbReference type="Proteomes" id="UP000199470"/>
    </source>
</evidence>
<feature type="domain" description="Methyltransferase FkbM" evidence="2">
    <location>
        <begin position="29"/>
        <end position="191"/>
    </location>
</feature>
<dbReference type="EMBL" id="FOTW01000004">
    <property type="protein sequence ID" value="SFL48818.1"/>
    <property type="molecule type" value="Genomic_DNA"/>
</dbReference>
<proteinExistence type="predicted"/>
<dbReference type="GO" id="GO:0008168">
    <property type="term" value="F:methyltransferase activity"/>
    <property type="evidence" value="ECO:0007669"/>
    <property type="project" value="UniProtKB-KW"/>
</dbReference>
<dbReference type="Proteomes" id="UP000199470">
    <property type="component" value="Unassembled WGS sequence"/>
</dbReference>
<dbReference type="InterPro" id="IPR029063">
    <property type="entry name" value="SAM-dependent_MTases_sf"/>
</dbReference>
<dbReference type="Gene3D" id="3.40.50.150">
    <property type="entry name" value="Vaccinia Virus protein VP39"/>
    <property type="match status" value="1"/>
</dbReference>